<evidence type="ECO:0000313" key="2">
    <source>
        <dbReference type="EMBL" id="MFK7161193.1"/>
    </source>
</evidence>
<reference evidence="2 3" key="1">
    <citation type="submission" date="2024-02" db="EMBL/GenBank/DDBJ databases">
        <title>Marinospirillum sp. MEB 164 isolated from Lonar lake sediment.</title>
        <authorList>
            <person name="Joshi A."/>
            <person name="Thite S."/>
        </authorList>
    </citation>
    <scope>NUCLEOTIDE SEQUENCE [LARGE SCALE GENOMIC DNA]</scope>
    <source>
        <strain evidence="2 3">MEB164</strain>
    </source>
</reference>
<dbReference type="RefSeq" id="WP_405339650.1">
    <property type="nucleotide sequence ID" value="NZ_JBANFI010000005.1"/>
</dbReference>
<dbReference type="Gene3D" id="1.25.40.750">
    <property type="entry name" value="Domain of unknown function DUF5071"/>
    <property type="match status" value="1"/>
</dbReference>
<evidence type="ECO:0000259" key="1">
    <source>
        <dbReference type="Pfam" id="PF16804"/>
    </source>
</evidence>
<comment type="caution">
    <text evidence="2">The sequence shown here is derived from an EMBL/GenBank/DDBJ whole genome shotgun (WGS) entry which is preliminary data.</text>
</comment>
<protein>
    <submittedName>
        <fullName evidence="2">DUF5071 domain-containing protein</fullName>
    </submittedName>
</protein>
<organism evidence="2 3">
    <name type="scientific">Marinospirillum alkalitolerans</name>
    <dbReference type="NCBI Taxonomy" id="3123374"/>
    <lineage>
        <taxon>Bacteria</taxon>
        <taxon>Pseudomonadati</taxon>
        <taxon>Pseudomonadota</taxon>
        <taxon>Gammaproteobacteria</taxon>
        <taxon>Oceanospirillales</taxon>
        <taxon>Oceanospirillaceae</taxon>
        <taxon>Marinospirillum</taxon>
    </lineage>
</organism>
<dbReference type="InterPro" id="IPR038692">
    <property type="entry name" value="Cthe_2751_sf"/>
</dbReference>
<dbReference type="InterPro" id="IPR031837">
    <property type="entry name" value="DUF5071"/>
</dbReference>
<dbReference type="Pfam" id="PF16804">
    <property type="entry name" value="DUF5071"/>
    <property type="match status" value="1"/>
</dbReference>
<dbReference type="EMBL" id="JBANFI010000005">
    <property type="protein sequence ID" value="MFK7161193.1"/>
    <property type="molecule type" value="Genomic_DNA"/>
</dbReference>
<gene>
    <name evidence="2" type="ORF">V6U78_09115</name>
</gene>
<keyword evidence="3" id="KW-1185">Reference proteome</keyword>
<dbReference type="Proteomes" id="UP001621714">
    <property type="component" value="Unassembled WGS sequence"/>
</dbReference>
<evidence type="ECO:0000313" key="3">
    <source>
        <dbReference type="Proteomes" id="UP001621714"/>
    </source>
</evidence>
<feature type="domain" description="DUF5071" evidence="1">
    <location>
        <begin position="5"/>
        <end position="111"/>
    </location>
</feature>
<sequence>MIEIQDKSDQQAVDAILALGYPENKPYIETLLAWTCDPNWPIAGSIYAYLSQLGKQEVASVLRLADQVDHDWRYSLITQLIAGYDDETLAECVTSLKRWAAQTGSQECDFEALRLLAERALIDPAEIAAIAKRNLFVYNLWIKETLDAAGQAIYAFPLRDHHL</sequence>
<accession>A0ABW8PZZ0</accession>
<proteinExistence type="predicted"/>
<name>A0ABW8PZZ0_9GAMM</name>